<reference evidence="4 5" key="1">
    <citation type="submission" date="2018-01" db="EMBL/GenBank/DDBJ databases">
        <title>Deinococcus koreensis sp. nov., a radiation-resistant bacterium isolated from river water.</title>
        <authorList>
            <person name="Choi A."/>
        </authorList>
    </citation>
    <scope>NUCLEOTIDE SEQUENCE [LARGE SCALE GENOMIC DNA]</scope>
    <source>
        <strain evidence="4 5">SJW1-2</strain>
    </source>
</reference>
<dbReference type="InterPro" id="IPR008030">
    <property type="entry name" value="NmrA-like"/>
</dbReference>
<keyword evidence="5" id="KW-1185">Reference proteome</keyword>
<dbReference type="AlphaFoldDB" id="A0A2K3USZ8"/>
<dbReference type="RefSeq" id="WP_103313624.1">
    <property type="nucleotide sequence ID" value="NZ_PPPD01000002.1"/>
</dbReference>
<dbReference type="PANTHER" id="PTHR42748">
    <property type="entry name" value="NITROGEN METABOLITE REPRESSION PROTEIN NMRA FAMILY MEMBER"/>
    <property type="match status" value="1"/>
</dbReference>
<name>A0A2K3USZ8_9DEIO</name>
<comment type="caution">
    <text evidence="4">The sequence shown here is derived from an EMBL/GenBank/DDBJ whole genome shotgun (WGS) entry which is preliminary data.</text>
</comment>
<organism evidence="4 5">
    <name type="scientific">Deinococcus koreensis</name>
    <dbReference type="NCBI Taxonomy" id="2054903"/>
    <lineage>
        <taxon>Bacteria</taxon>
        <taxon>Thermotogati</taxon>
        <taxon>Deinococcota</taxon>
        <taxon>Deinococci</taxon>
        <taxon>Deinococcales</taxon>
        <taxon>Deinococcaceae</taxon>
        <taxon>Deinococcus</taxon>
    </lineage>
</organism>
<sequence>MNELVLTYGAGGTQGAPVAHGLLAAGYRVRALVRDVQKNRALQEAGAEVVAGDLADPESVRRATEGVERVFLMLPFTGGGNPLDYAHNAISAAREAGVKLLVLNTSGQTPRQSTGLPMLDYRIHLEQGLRESGVPSIVLRPYAYMENLLGPWVLPRLQQEGVLAYPTEAERPISWIAAQDLGRFAVAALGRPELAGQAFDLGGPQALTGPEMAQAFTRALGRDIRYQAISPEEFGAIMGRMMGPEAEAGIVAAYRASAAAPLDAMVVDMAGVLGALPVPQTPLEDWVRQHAALFGGAPAPASAAGAAG</sequence>
<keyword evidence="2" id="KW-0521">NADP</keyword>
<proteinExistence type="inferred from homology"/>
<comment type="similarity">
    <text evidence="1">Belongs to the NmrA-type oxidoreductase family.</text>
</comment>
<protein>
    <submittedName>
        <fullName evidence="4">NmrA family transcriptional regulator</fullName>
    </submittedName>
</protein>
<gene>
    <name evidence="4" type="ORF">CVO96_16880</name>
</gene>
<evidence type="ECO:0000313" key="5">
    <source>
        <dbReference type="Proteomes" id="UP000236379"/>
    </source>
</evidence>
<feature type="domain" description="NmrA-like" evidence="3">
    <location>
        <begin position="2"/>
        <end position="239"/>
    </location>
</feature>
<evidence type="ECO:0000313" key="4">
    <source>
        <dbReference type="EMBL" id="PNY79640.1"/>
    </source>
</evidence>
<dbReference type="Gene3D" id="3.40.50.720">
    <property type="entry name" value="NAD(P)-binding Rossmann-like Domain"/>
    <property type="match status" value="1"/>
</dbReference>
<dbReference type="SUPFAM" id="SSF51735">
    <property type="entry name" value="NAD(P)-binding Rossmann-fold domains"/>
    <property type="match status" value="1"/>
</dbReference>
<dbReference type="EMBL" id="PPPD01000002">
    <property type="protein sequence ID" value="PNY79640.1"/>
    <property type="molecule type" value="Genomic_DNA"/>
</dbReference>
<dbReference type="Gene3D" id="3.90.25.10">
    <property type="entry name" value="UDP-galactose 4-epimerase, domain 1"/>
    <property type="match status" value="1"/>
</dbReference>
<dbReference type="InterPro" id="IPR036291">
    <property type="entry name" value="NAD(P)-bd_dom_sf"/>
</dbReference>
<accession>A0A2K3USZ8</accession>
<dbReference type="Proteomes" id="UP000236379">
    <property type="component" value="Unassembled WGS sequence"/>
</dbReference>
<evidence type="ECO:0000259" key="3">
    <source>
        <dbReference type="Pfam" id="PF05368"/>
    </source>
</evidence>
<dbReference type="InterPro" id="IPR051164">
    <property type="entry name" value="NmrA-like_oxidored"/>
</dbReference>
<dbReference type="Pfam" id="PF05368">
    <property type="entry name" value="NmrA"/>
    <property type="match status" value="1"/>
</dbReference>
<evidence type="ECO:0000256" key="2">
    <source>
        <dbReference type="ARBA" id="ARBA00022857"/>
    </source>
</evidence>
<dbReference type="PANTHER" id="PTHR42748:SF7">
    <property type="entry name" value="NMRA LIKE REDOX SENSOR 1-RELATED"/>
    <property type="match status" value="1"/>
</dbReference>
<dbReference type="OrthoDB" id="9794300at2"/>
<evidence type="ECO:0000256" key="1">
    <source>
        <dbReference type="ARBA" id="ARBA00006328"/>
    </source>
</evidence>